<sequence length="327" mass="37814">MAENAYSSNVNNNSIVGRDNKKRVHYQDDSDTNSKSEKHEGTGSEEEKELPFYPAFCFPASPTHFTWVKMSITDIHRLQSRRGFEGQNIYFHKNHPIQFICLAGYILTRDEYERRTVLTVDDSSGSIIEVICLKAPIKDTTETTTPASTAATATATATGAAAAAATEMTNVTSTARAPIDISTLQIGTCVKLKGTLSPKFKTSTPTMTVILERFWPLAETNLEIKFWNERSRFLMDVLSKPWRLSADEIEELRKQAQSQERKVIRDRQRKQERQKRVQEREEKYHRRIMRRWEAEEKVRKAEEERVRLDNKRLEKWLALKREPTKQS</sequence>
<organism evidence="6 7">
    <name type="scientific">Talaromyces pinophilus</name>
    <name type="common">Penicillium pinophilum</name>
    <dbReference type="NCBI Taxonomy" id="128442"/>
    <lineage>
        <taxon>Eukaryota</taxon>
        <taxon>Fungi</taxon>
        <taxon>Dikarya</taxon>
        <taxon>Ascomycota</taxon>
        <taxon>Pezizomycotina</taxon>
        <taxon>Eurotiomycetes</taxon>
        <taxon>Eurotiomycetidae</taxon>
        <taxon>Eurotiales</taxon>
        <taxon>Trichocomaceae</taxon>
        <taxon>Talaromyces</taxon>
        <taxon>Talaromyces sect. Talaromyces</taxon>
    </lineage>
</organism>
<reference evidence="7" key="1">
    <citation type="journal article" date="2015" name="Genome Announc.">
        <title>Draft genome sequence of Talaromyces cellulolyticus strain Y-94, a source of lignocellulosic biomass-degrading enzymes.</title>
        <authorList>
            <person name="Fujii T."/>
            <person name="Koike H."/>
            <person name="Sawayama S."/>
            <person name="Yano S."/>
            <person name="Inoue H."/>
        </authorList>
    </citation>
    <scope>NUCLEOTIDE SEQUENCE [LARGE SCALE GENOMIC DNA]</scope>
    <source>
        <strain evidence="7">Y-94</strain>
    </source>
</reference>
<dbReference type="Pfam" id="PF10451">
    <property type="entry name" value="Stn1"/>
    <property type="match status" value="1"/>
</dbReference>
<evidence type="ECO:0000256" key="2">
    <source>
        <dbReference type="ARBA" id="ARBA00022454"/>
    </source>
</evidence>
<dbReference type="InterPro" id="IPR018856">
    <property type="entry name" value="Stn1_N"/>
</dbReference>
<feature type="region of interest" description="Disordered" evidence="4">
    <location>
        <begin position="258"/>
        <end position="283"/>
    </location>
</feature>
<protein>
    <submittedName>
        <fullName evidence="6">OB-fold nucleic acid binding domain protein</fullName>
    </submittedName>
</protein>
<dbReference type="GO" id="GO:0000781">
    <property type="term" value="C:chromosome, telomeric region"/>
    <property type="evidence" value="ECO:0007669"/>
    <property type="project" value="UniProtKB-SubCell"/>
</dbReference>
<name>A0A6V8H1M2_TALPI</name>
<dbReference type="InterPro" id="IPR012340">
    <property type="entry name" value="NA-bd_OB-fold"/>
</dbReference>
<dbReference type="AlphaFoldDB" id="A0A6V8H1M2"/>
<comment type="caution">
    <text evidence="6">The sequence shown here is derived from an EMBL/GenBank/DDBJ whole genome shotgun (WGS) entry which is preliminary data.</text>
</comment>
<comment type="subcellular location">
    <subcellularLocation>
        <location evidence="1">Chromosome</location>
        <location evidence="1">Telomere</location>
    </subcellularLocation>
</comment>
<feature type="compositionally biased region" description="Polar residues" evidence="4">
    <location>
        <begin position="1"/>
        <end position="15"/>
    </location>
</feature>
<keyword evidence="2" id="KW-0158">Chromosome</keyword>
<evidence type="ECO:0000256" key="1">
    <source>
        <dbReference type="ARBA" id="ARBA00004574"/>
    </source>
</evidence>
<dbReference type="SUPFAM" id="SSF50249">
    <property type="entry name" value="Nucleic acid-binding proteins"/>
    <property type="match status" value="1"/>
</dbReference>
<evidence type="ECO:0000256" key="4">
    <source>
        <dbReference type="SAM" id="MobiDB-lite"/>
    </source>
</evidence>
<dbReference type="Proteomes" id="UP000053095">
    <property type="component" value="Unassembled WGS sequence"/>
</dbReference>
<proteinExistence type="predicted"/>
<accession>A0A6V8H1M2</accession>
<evidence type="ECO:0000259" key="5">
    <source>
        <dbReference type="Pfam" id="PF10451"/>
    </source>
</evidence>
<gene>
    <name evidence="6" type="ORF">TCE0_017r03361</name>
</gene>
<keyword evidence="3" id="KW-0779">Telomere</keyword>
<evidence type="ECO:0000256" key="3">
    <source>
        <dbReference type="ARBA" id="ARBA00022895"/>
    </source>
</evidence>
<feature type="domain" description="CST complex subunit Stn1 N-terminal" evidence="5">
    <location>
        <begin position="45"/>
        <end position="134"/>
    </location>
</feature>
<dbReference type="Gene3D" id="2.40.50.140">
    <property type="entry name" value="Nucleic acid-binding proteins"/>
    <property type="match status" value="1"/>
</dbReference>
<keyword evidence="7" id="KW-1185">Reference proteome</keyword>
<dbReference type="EMBL" id="DF933813">
    <property type="protein sequence ID" value="GAM35207.1"/>
    <property type="molecule type" value="Genomic_DNA"/>
</dbReference>
<evidence type="ECO:0000313" key="6">
    <source>
        <dbReference type="EMBL" id="GAM35207.1"/>
    </source>
</evidence>
<evidence type="ECO:0000313" key="7">
    <source>
        <dbReference type="Proteomes" id="UP000053095"/>
    </source>
</evidence>
<feature type="region of interest" description="Disordered" evidence="4">
    <location>
        <begin position="1"/>
        <end position="47"/>
    </location>
</feature>
<feature type="compositionally biased region" description="Basic and acidic residues" evidence="4">
    <location>
        <begin position="25"/>
        <end position="42"/>
    </location>
</feature>